<evidence type="ECO:0000256" key="1">
    <source>
        <dbReference type="SAM" id="Phobius"/>
    </source>
</evidence>
<dbReference type="Proteomes" id="UP001345219">
    <property type="component" value="Chromosome 13"/>
</dbReference>
<evidence type="ECO:0000313" key="2">
    <source>
        <dbReference type="EMBL" id="KAK4779483.1"/>
    </source>
</evidence>
<organism evidence="2 3">
    <name type="scientific">Trapa incisa</name>
    <dbReference type="NCBI Taxonomy" id="236973"/>
    <lineage>
        <taxon>Eukaryota</taxon>
        <taxon>Viridiplantae</taxon>
        <taxon>Streptophyta</taxon>
        <taxon>Embryophyta</taxon>
        <taxon>Tracheophyta</taxon>
        <taxon>Spermatophyta</taxon>
        <taxon>Magnoliopsida</taxon>
        <taxon>eudicotyledons</taxon>
        <taxon>Gunneridae</taxon>
        <taxon>Pentapetalae</taxon>
        <taxon>rosids</taxon>
        <taxon>malvids</taxon>
        <taxon>Myrtales</taxon>
        <taxon>Lythraceae</taxon>
        <taxon>Trapa</taxon>
    </lineage>
</organism>
<name>A0AAN7LAU7_9MYRT</name>
<dbReference type="EMBL" id="JAXIOK010000001">
    <property type="protein sequence ID" value="KAK4779483.1"/>
    <property type="molecule type" value="Genomic_DNA"/>
</dbReference>
<sequence length="129" mass="14327">MSPTGCCGNCRISPYAASYIALLQLMILLVPLLHLGLFCRTSAIRLPPPTVVPGLPTVTSREELLNKYFGNKNVLFDLDNQKGTWLSKIDCDVYLPFHSIPTTSKSGKKNARFKSTLLSHPFISLNFLE</sequence>
<keyword evidence="1" id="KW-0812">Transmembrane</keyword>
<keyword evidence="3" id="KW-1185">Reference proteome</keyword>
<protein>
    <submittedName>
        <fullName evidence="2">Uncharacterized protein</fullName>
    </submittedName>
</protein>
<accession>A0AAN7LAU7</accession>
<reference evidence="2 3" key="1">
    <citation type="journal article" date="2023" name="Hortic Res">
        <title>Pangenome of water caltrop reveals structural variations and asymmetric subgenome divergence after allopolyploidization.</title>
        <authorList>
            <person name="Zhang X."/>
            <person name="Chen Y."/>
            <person name="Wang L."/>
            <person name="Yuan Y."/>
            <person name="Fang M."/>
            <person name="Shi L."/>
            <person name="Lu R."/>
            <person name="Comes H.P."/>
            <person name="Ma Y."/>
            <person name="Chen Y."/>
            <person name="Huang G."/>
            <person name="Zhou Y."/>
            <person name="Zheng Z."/>
            <person name="Qiu Y."/>
        </authorList>
    </citation>
    <scope>NUCLEOTIDE SEQUENCE [LARGE SCALE GENOMIC DNA]</scope>
    <source>
        <tissue evidence="2">Roots</tissue>
    </source>
</reference>
<feature type="transmembrane region" description="Helical" evidence="1">
    <location>
        <begin position="19"/>
        <end position="39"/>
    </location>
</feature>
<keyword evidence="1" id="KW-1133">Transmembrane helix</keyword>
<gene>
    <name evidence="2" type="ORF">SAY87_015589</name>
</gene>
<keyword evidence="1" id="KW-0472">Membrane</keyword>
<comment type="caution">
    <text evidence="2">The sequence shown here is derived from an EMBL/GenBank/DDBJ whole genome shotgun (WGS) entry which is preliminary data.</text>
</comment>
<evidence type="ECO:0000313" key="3">
    <source>
        <dbReference type="Proteomes" id="UP001345219"/>
    </source>
</evidence>
<proteinExistence type="predicted"/>
<dbReference type="AlphaFoldDB" id="A0AAN7LAU7"/>